<dbReference type="eggNOG" id="COG1578">
    <property type="taxonomic scope" value="Bacteria"/>
</dbReference>
<accession>A1BGS2</accession>
<protein>
    <recommendedName>
        <fullName evidence="1">Damage-control phosphatase ARMT1-like metal-binding domain-containing protein</fullName>
    </recommendedName>
</protein>
<dbReference type="Gene3D" id="1.10.285.20">
    <property type="entry name" value="Uncharacterised protein PF01937, DUF89, domain 2"/>
    <property type="match status" value="1"/>
</dbReference>
<organism evidence="2 3">
    <name type="scientific">Chlorobium phaeobacteroides (strain DSM 266 / SMG 266 / 2430)</name>
    <dbReference type="NCBI Taxonomy" id="290317"/>
    <lineage>
        <taxon>Bacteria</taxon>
        <taxon>Pseudomonadati</taxon>
        <taxon>Chlorobiota</taxon>
        <taxon>Chlorobiia</taxon>
        <taxon>Chlorobiales</taxon>
        <taxon>Chlorobiaceae</taxon>
        <taxon>Chlorobium/Pelodictyon group</taxon>
        <taxon>Chlorobium</taxon>
    </lineage>
</organism>
<dbReference type="Proteomes" id="UP000008701">
    <property type="component" value="Chromosome"/>
</dbReference>
<dbReference type="SUPFAM" id="SSF111321">
    <property type="entry name" value="AF1104-like"/>
    <property type="match status" value="1"/>
</dbReference>
<dbReference type="KEGG" id="cph:Cpha266_1577"/>
<keyword evidence="3" id="KW-1185">Reference proteome</keyword>
<reference evidence="2 3" key="1">
    <citation type="submission" date="2006-12" db="EMBL/GenBank/DDBJ databases">
        <title>Complete sequence of Chlorobium phaeobacteroides DSM 266.</title>
        <authorList>
            <consortium name="US DOE Joint Genome Institute"/>
            <person name="Copeland A."/>
            <person name="Lucas S."/>
            <person name="Lapidus A."/>
            <person name="Barry K."/>
            <person name="Detter J.C."/>
            <person name="Glavina del Rio T."/>
            <person name="Hammon N."/>
            <person name="Israni S."/>
            <person name="Pitluck S."/>
            <person name="Goltsman E."/>
            <person name="Schmutz J."/>
            <person name="Larimer F."/>
            <person name="Land M."/>
            <person name="Hauser L."/>
            <person name="Mikhailova N."/>
            <person name="Li T."/>
            <person name="Overmann J."/>
            <person name="Bryant D.A."/>
            <person name="Richardson P."/>
        </authorList>
    </citation>
    <scope>NUCLEOTIDE SEQUENCE [LARGE SCALE GENOMIC DNA]</scope>
    <source>
        <strain evidence="2 3">DSM 266</strain>
    </source>
</reference>
<dbReference type="InterPro" id="IPR014444">
    <property type="entry name" value="PH1575-like"/>
</dbReference>
<dbReference type="STRING" id="290317.Cpha266_1577"/>
<evidence type="ECO:0000313" key="2">
    <source>
        <dbReference type="EMBL" id="ABL65599.1"/>
    </source>
</evidence>
<gene>
    <name evidence="2" type="ordered locus">Cpha266_1577</name>
</gene>
<dbReference type="InterPro" id="IPR036075">
    <property type="entry name" value="ARMT-1-like_metal-bd_sf"/>
</dbReference>
<sequence>MISEDIMNRNKQIPAACYPCIFEQLHSLAMVTGLEGDGEKLLFEHSMLHLLATHGEGLVVQHIIRSATDRAIALSGKVGDYDPYGAIKKQSNDIARQFAGEFRNKIRRSSEPLRVAVKIAAAGNIIDFGAKRHGSLDVEKELCTIDERAFGCFDFAEFSTRLKLAGKLLYICDNAGEIVFDRLFIEEILRTNPGLEVTCAVRALPVINDAVLADAHDAGLDEVAVVVSSGSVYPGTLLDETSEEFRMLFDNADVIISKGQGNFETLLDIADERLFFILRIKCDQMARLSSVAKGELVLMQGGKVRST</sequence>
<dbReference type="HOGENOM" id="CLU_071520_0_0_10"/>
<dbReference type="Gene3D" id="3.40.50.10880">
    <property type="entry name" value="Uncharacterised protein PF01937, DUF89, domain 3"/>
    <property type="match status" value="1"/>
</dbReference>
<name>A1BGS2_CHLPD</name>
<dbReference type="PIRSF" id="PIRSF006593">
    <property type="entry name" value="UCP006593"/>
    <property type="match status" value="1"/>
</dbReference>
<dbReference type="EMBL" id="CP000492">
    <property type="protein sequence ID" value="ABL65599.1"/>
    <property type="molecule type" value="Genomic_DNA"/>
</dbReference>
<feature type="domain" description="Damage-control phosphatase ARMT1-like metal-binding" evidence="1">
    <location>
        <begin position="15"/>
        <end position="297"/>
    </location>
</feature>
<dbReference type="Pfam" id="PF01937">
    <property type="entry name" value="ARMT1-like_dom"/>
    <property type="match status" value="1"/>
</dbReference>
<evidence type="ECO:0000313" key="3">
    <source>
        <dbReference type="Proteomes" id="UP000008701"/>
    </source>
</evidence>
<proteinExistence type="predicted"/>
<dbReference type="InterPro" id="IPR002791">
    <property type="entry name" value="ARMT1-like_metal-bd"/>
</dbReference>
<evidence type="ECO:0000259" key="1">
    <source>
        <dbReference type="Pfam" id="PF01937"/>
    </source>
</evidence>
<dbReference type="AlphaFoldDB" id="A1BGS2"/>